<organism evidence="1 2">
    <name type="scientific">Chondromyces apiculatus DSM 436</name>
    <dbReference type="NCBI Taxonomy" id="1192034"/>
    <lineage>
        <taxon>Bacteria</taxon>
        <taxon>Pseudomonadati</taxon>
        <taxon>Myxococcota</taxon>
        <taxon>Polyangia</taxon>
        <taxon>Polyangiales</taxon>
        <taxon>Polyangiaceae</taxon>
        <taxon>Chondromyces</taxon>
    </lineage>
</organism>
<dbReference type="EMBL" id="ASRX01000026">
    <property type="protein sequence ID" value="EYF05111.1"/>
    <property type="molecule type" value="Genomic_DNA"/>
</dbReference>
<dbReference type="STRING" id="1192034.CAP_3474"/>
<proteinExistence type="predicted"/>
<sequence>MIRIRKPTTMPAVLQRRGAAARETLCAAYRRAAAVSSGGQIKLDFDAALYRHRTVKEALHAAHHGKCCYCESKVDHVAPGDVEHYRPKAAVQQLRRAPLEQPGYHWLAYTWSNLLFACVVCNGTHKRNLFPLLDPGKRARSRSARLRAEQPLLLNPAWEDPEGLIGFREEYAYARGGDVRARTTIEEVLLLNDRPPLLERRRDHLTVVQRMQDVASNPGVPEGIRDKARTWLDEQTADSAQYAAMTRNALRAIPVPAPRRASPSRSKRTR</sequence>
<dbReference type="Proteomes" id="UP000019678">
    <property type="component" value="Unassembled WGS sequence"/>
</dbReference>
<reference evidence="1 2" key="1">
    <citation type="submission" date="2013-05" db="EMBL/GenBank/DDBJ databases">
        <title>Genome assembly of Chondromyces apiculatus DSM 436.</title>
        <authorList>
            <person name="Sharma G."/>
            <person name="Khatri I."/>
            <person name="Kaur C."/>
            <person name="Mayilraj S."/>
            <person name="Subramanian S."/>
        </authorList>
    </citation>
    <scope>NUCLEOTIDE SEQUENCE [LARGE SCALE GENOMIC DNA]</scope>
    <source>
        <strain evidence="1 2">DSM 436</strain>
    </source>
</reference>
<gene>
    <name evidence="1" type="ORF">CAP_3474</name>
</gene>
<dbReference type="eggNOG" id="COG1403">
    <property type="taxonomic scope" value="Bacteria"/>
</dbReference>
<protein>
    <recommendedName>
        <fullName evidence="3">TIGR02646 family protein</fullName>
    </recommendedName>
</protein>
<name>A0A017T951_9BACT</name>
<accession>A0A017T951</accession>
<dbReference type="AlphaFoldDB" id="A0A017T951"/>
<comment type="caution">
    <text evidence="1">The sequence shown here is derived from an EMBL/GenBank/DDBJ whole genome shotgun (WGS) entry which is preliminary data.</text>
</comment>
<dbReference type="RefSeq" id="WP_052375459.1">
    <property type="nucleotide sequence ID" value="NZ_ASRX01000026.1"/>
</dbReference>
<keyword evidence="2" id="KW-1185">Reference proteome</keyword>
<evidence type="ECO:0000313" key="2">
    <source>
        <dbReference type="Proteomes" id="UP000019678"/>
    </source>
</evidence>
<evidence type="ECO:0008006" key="3">
    <source>
        <dbReference type="Google" id="ProtNLM"/>
    </source>
</evidence>
<dbReference type="Gene3D" id="1.10.30.50">
    <property type="match status" value="1"/>
</dbReference>
<evidence type="ECO:0000313" key="1">
    <source>
        <dbReference type="EMBL" id="EYF05111.1"/>
    </source>
</evidence>